<reference evidence="2" key="1">
    <citation type="submission" date="2020-11" db="EMBL/GenBank/DDBJ databases">
        <authorList>
            <person name="Whitehead M."/>
        </authorList>
    </citation>
    <scope>NUCLEOTIDE SEQUENCE</scope>
    <source>
        <strain evidence="2">EGII</strain>
    </source>
</reference>
<evidence type="ECO:0000313" key="2">
    <source>
        <dbReference type="EMBL" id="CAD7011659.1"/>
    </source>
</evidence>
<name>A0A811VBW9_CERCA</name>
<accession>A0A811VBW9</accession>
<keyword evidence="3" id="KW-1185">Reference proteome</keyword>
<dbReference type="Proteomes" id="UP000606786">
    <property type="component" value="Unassembled WGS sequence"/>
</dbReference>
<organism evidence="2 3">
    <name type="scientific">Ceratitis capitata</name>
    <name type="common">Mediterranean fruit fly</name>
    <name type="synonym">Tephritis capitata</name>
    <dbReference type="NCBI Taxonomy" id="7213"/>
    <lineage>
        <taxon>Eukaryota</taxon>
        <taxon>Metazoa</taxon>
        <taxon>Ecdysozoa</taxon>
        <taxon>Arthropoda</taxon>
        <taxon>Hexapoda</taxon>
        <taxon>Insecta</taxon>
        <taxon>Pterygota</taxon>
        <taxon>Neoptera</taxon>
        <taxon>Endopterygota</taxon>
        <taxon>Diptera</taxon>
        <taxon>Brachycera</taxon>
        <taxon>Muscomorpha</taxon>
        <taxon>Tephritoidea</taxon>
        <taxon>Tephritidae</taxon>
        <taxon>Ceratitis</taxon>
        <taxon>Ceratitis</taxon>
    </lineage>
</organism>
<sequence length="233" mass="25982">MPNDDIKIKTTSSEKKKMRALRSDAPSRAEAKRCRNVEPKPERTTIKKSVLTDNGYIEKDGIFFCGPPASPEGADTPQTSRGSSYLKLTQDEIKLGITQYRGSASSDSGVSVTGSEVQTQESKPPCKRTCRKPPSTPPLNTSNHQQRLVSPPNEKFPTIIKSGIPIKASTPMVLMEYVSTPTSAIKGIRKRRLNFGEVEEEENESLPRRRTKIVEVPKRKETKNTKKLNKTIR</sequence>
<feature type="region of interest" description="Disordered" evidence="1">
    <location>
        <begin position="1"/>
        <end position="43"/>
    </location>
</feature>
<dbReference type="AlphaFoldDB" id="A0A811VBW9"/>
<comment type="caution">
    <text evidence="2">The sequence shown here is derived from an EMBL/GenBank/DDBJ whole genome shotgun (WGS) entry which is preliminary data.</text>
</comment>
<feature type="region of interest" description="Disordered" evidence="1">
    <location>
        <begin position="64"/>
        <end position="83"/>
    </location>
</feature>
<proteinExistence type="predicted"/>
<dbReference type="EMBL" id="CAJHJT010000056">
    <property type="protein sequence ID" value="CAD7011659.1"/>
    <property type="molecule type" value="Genomic_DNA"/>
</dbReference>
<evidence type="ECO:0000256" key="1">
    <source>
        <dbReference type="SAM" id="MobiDB-lite"/>
    </source>
</evidence>
<evidence type="ECO:0000313" key="3">
    <source>
        <dbReference type="Proteomes" id="UP000606786"/>
    </source>
</evidence>
<feature type="region of interest" description="Disordered" evidence="1">
    <location>
        <begin position="101"/>
        <end position="155"/>
    </location>
</feature>
<gene>
    <name evidence="2" type="ORF">CCAP1982_LOCUS19745</name>
</gene>
<feature type="compositionally biased region" description="Polar residues" evidence="1">
    <location>
        <begin position="101"/>
        <end position="122"/>
    </location>
</feature>
<protein>
    <submittedName>
        <fullName evidence="2">(Mediterranean fruit fly) hypothetical protein</fullName>
    </submittedName>
</protein>
<feature type="compositionally biased region" description="Polar residues" evidence="1">
    <location>
        <begin position="138"/>
        <end position="148"/>
    </location>
</feature>